<dbReference type="Gene3D" id="3.30.920.30">
    <property type="entry name" value="Hypothetical protein"/>
    <property type="match status" value="1"/>
</dbReference>
<gene>
    <name evidence="1" type="ORF">UT51_C0001G0028</name>
</gene>
<comment type="caution">
    <text evidence="1">The sequence shown here is derived from an EMBL/GenBank/DDBJ whole genome shotgun (WGS) entry which is preliminary data.</text>
</comment>
<dbReference type="InterPro" id="IPR038570">
    <property type="entry name" value="HicA_sf"/>
</dbReference>
<dbReference type="SUPFAM" id="SSF54786">
    <property type="entry name" value="YcfA/nrd intein domain"/>
    <property type="match status" value="1"/>
</dbReference>
<dbReference type="Proteomes" id="UP000034656">
    <property type="component" value="Unassembled WGS sequence"/>
</dbReference>
<dbReference type="AlphaFoldDB" id="A0A837HV44"/>
<reference evidence="1 2" key="1">
    <citation type="journal article" date="2015" name="Nature">
        <title>rRNA introns, odd ribosomes, and small enigmatic genomes across a large radiation of phyla.</title>
        <authorList>
            <person name="Brown C.T."/>
            <person name="Hug L.A."/>
            <person name="Thomas B.C."/>
            <person name="Sharon I."/>
            <person name="Castelle C.J."/>
            <person name="Singh A."/>
            <person name="Wilkins M.J."/>
            <person name="Williams K.H."/>
            <person name="Banfield J.F."/>
        </authorList>
    </citation>
    <scope>NUCLEOTIDE SEQUENCE [LARGE SCALE GENOMIC DNA]</scope>
</reference>
<protein>
    <recommendedName>
        <fullName evidence="3">YcfA family protein</fullName>
    </recommendedName>
</protein>
<proteinExistence type="predicted"/>
<sequence>MKFRKYGNKNLTVIVPANKKEIPMGTLHSIIRQSSLLKEDFLLSK</sequence>
<evidence type="ECO:0008006" key="3">
    <source>
        <dbReference type="Google" id="ProtNLM"/>
    </source>
</evidence>
<evidence type="ECO:0000313" key="2">
    <source>
        <dbReference type="Proteomes" id="UP000034656"/>
    </source>
</evidence>
<dbReference type="EMBL" id="LBXB01000001">
    <property type="protein sequence ID" value="KKR20890.1"/>
    <property type="molecule type" value="Genomic_DNA"/>
</dbReference>
<accession>A0A837HV44</accession>
<name>A0A837HV44_9BACT</name>
<organism evidence="1 2">
    <name type="scientific">Candidatus Nomurabacteria bacterium GW2011_GWC2_39_41</name>
    <dbReference type="NCBI Taxonomy" id="1618754"/>
    <lineage>
        <taxon>Bacteria</taxon>
        <taxon>Candidatus Nomuraibacteriota</taxon>
    </lineage>
</organism>
<evidence type="ECO:0000313" key="1">
    <source>
        <dbReference type="EMBL" id="KKR20890.1"/>
    </source>
</evidence>